<dbReference type="Gene3D" id="1.20.1310.10">
    <property type="entry name" value="Cullin Repeats"/>
    <property type="match status" value="1"/>
</dbReference>
<dbReference type="OrthoDB" id="27073at2759"/>
<dbReference type="FunFam" id="1.20.1310.10:FF:000001">
    <property type="entry name" value="Cullin 3"/>
    <property type="match status" value="1"/>
</dbReference>
<dbReference type="PANTHER" id="PTHR11932">
    <property type="entry name" value="CULLIN"/>
    <property type="match status" value="1"/>
</dbReference>
<evidence type="ECO:0000256" key="1">
    <source>
        <dbReference type="ARBA" id="ARBA00006019"/>
    </source>
</evidence>
<dbReference type="InterPro" id="IPR045093">
    <property type="entry name" value="Cullin"/>
</dbReference>
<reference evidence="2" key="1">
    <citation type="submission" date="2020-04" db="EMBL/GenBank/DDBJ databases">
        <authorList>
            <person name="Alioto T."/>
            <person name="Alioto T."/>
            <person name="Gomez Garrido J."/>
        </authorList>
    </citation>
    <scope>NUCLEOTIDE SEQUENCE</scope>
    <source>
        <strain evidence="2">A484AB</strain>
    </source>
</reference>
<name>A0A7D9JQ11_PARCT</name>
<evidence type="ECO:0000313" key="3">
    <source>
        <dbReference type="Proteomes" id="UP001152795"/>
    </source>
</evidence>
<dbReference type="InterPro" id="IPR016159">
    <property type="entry name" value="Cullin_repeat-like_dom_sf"/>
</dbReference>
<evidence type="ECO:0000313" key="2">
    <source>
        <dbReference type="EMBL" id="CAB4033613.1"/>
    </source>
</evidence>
<dbReference type="GO" id="GO:0031625">
    <property type="term" value="F:ubiquitin protein ligase binding"/>
    <property type="evidence" value="ECO:0007669"/>
    <property type="project" value="InterPro"/>
</dbReference>
<accession>A0A7D9JQ11</accession>
<comment type="similarity">
    <text evidence="1">Belongs to the cullin family.</text>
</comment>
<feature type="non-terminal residue" evidence="2">
    <location>
        <position position="1"/>
    </location>
</feature>
<dbReference type="InterPro" id="IPR001373">
    <property type="entry name" value="Cullin_N"/>
</dbReference>
<organism evidence="2 3">
    <name type="scientific">Paramuricea clavata</name>
    <name type="common">Red gorgonian</name>
    <name type="synonym">Violescent sea-whip</name>
    <dbReference type="NCBI Taxonomy" id="317549"/>
    <lineage>
        <taxon>Eukaryota</taxon>
        <taxon>Metazoa</taxon>
        <taxon>Cnidaria</taxon>
        <taxon>Anthozoa</taxon>
        <taxon>Octocorallia</taxon>
        <taxon>Malacalcyonacea</taxon>
        <taxon>Plexauridae</taxon>
        <taxon>Paramuricea</taxon>
    </lineage>
</organism>
<dbReference type="Proteomes" id="UP001152795">
    <property type="component" value="Unassembled WGS sequence"/>
</dbReference>
<dbReference type="EMBL" id="CACRXK020019403">
    <property type="protein sequence ID" value="CAB4033613.1"/>
    <property type="molecule type" value="Genomic_DNA"/>
</dbReference>
<feature type="non-terminal residue" evidence="2">
    <location>
        <position position="181"/>
    </location>
</feature>
<protein>
    <submittedName>
        <fullName evidence="2">Cullin 2 L homeolog isoform X1</fullName>
    </submittedName>
</protein>
<dbReference type="GO" id="GO:0006511">
    <property type="term" value="P:ubiquitin-dependent protein catabolic process"/>
    <property type="evidence" value="ECO:0007669"/>
    <property type="project" value="InterPro"/>
</dbReference>
<dbReference type="AlphaFoldDB" id="A0A7D9JQ11"/>
<dbReference type="SUPFAM" id="SSF74788">
    <property type="entry name" value="Cullin repeat-like"/>
    <property type="match status" value="1"/>
</dbReference>
<gene>
    <name evidence="2" type="ORF">PACLA_8A089355</name>
</gene>
<keyword evidence="3" id="KW-1185">Reference proteome</keyword>
<proteinExistence type="inferred from homology"/>
<sequence>LALEIWKEVIIEPIKEKLVAELLVEIKRDRDGENTQHNVIHGAIESFVIVQEYYSRGKLQLYESEFEQKLLEETREFYRTVSSRLVSELTCSAYLVKADHLIRQEKVRASQLFHNSSTNKVNKECDGQLVENHVTLLQSECRQMIKDENLEDLGRMYSLMKSSVTGLRSMVQLLEDNIKEK</sequence>
<comment type="caution">
    <text evidence="2">The sequence shown here is derived from an EMBL/GenBank/DDBJ whole genome shotgun (WGS) entry which is preliminary data.</text>
</comment>
<dbReference type="Pfam" id="PF00888">
    <property type="entry name" value="Cullin"/>
    <property type="match status" value="1"/>
</dbReference>